<dbReference type="EMBL" id="FMTM01000024">
    <property type="protein sequence ID" value="SCW90754.1"/>
    <property type="molecule type" value="Genomic_DNA"/>
</dbReference>
<accession>A0A1G4UB00</accession>
<reference evidence="1 2" key="1">
    <citation type="submission" date="2016-10" db="EMBL/GenBank/DDBJ databases">
        <authorList>
            <person name="de Groot N.N."/>
        </authorList>
    </citation>
    <scope>NUCLEOTIDE SEQUENCE [LARGE SCALE GENOMIC DNA]</scope>
    <source>
        <strain evidence="1 2">CGMCC 1.3401</strain>
    </source>
</reference>
<gene>
    <name evidence="1" type="ORF">SAMN02927900_06489</name>
</gene>
<dbReference type="RefSeq" id="WP_092588796.1">
    <property type="nucleotide sequence ID" value="NZ_FMTM01000024.1"/>
</dbReference>
<protein>
    <submittedName>
        <fullName evidence="1">Uncharacterized protein</fullName>
    </submittedName>
</protein>
<sequence>MDFLNQVNKTNVTPELSGEALRLHSGMPPERRNSYEARMFELFRFLDDKGLKRQKRELAMAIDFRLTALARLNGDKALSGWTLPGSEPGQDFIHENLLKAAALEPVVEDEYRQAAFNAESFQRRVLAFSKAEGNA</sequence>
<dbReference type="AlphaFoldDB" id="A0A1G4UB00"/>
<name>A0A1G4UB00_9HYPH</name>
<dbReference type="Proteomes" id="UP000199542">
    <property type="component" value="Unassembled WGS sequence"/>
</dbReference>
<proteinExistence type="predicted"/>
<organism evidence="1 2">
    <name type="scientific">Rhizobium mongolense subsp. loessense</name>
    <dbReference type="NCBI Taxonomy" id="158890"/>
    <lineage>
        <taxon>Bacteria</taxon>
        <taxon>Pseudomonadati</taxon>
        <taxon>Pseudomonadota</taxon>
        <taxon>Alphaproteobacteria</taxon>
        <taxon>Hyphomicrobiales</taxon>
        <taxon>Rhizobiaceae</taxon>
        <taxon>Rhizobium/Agrobacterium group</taxon>
        <taxon>Rhizobium</taxon>
    </lineage>
</organism>
<evidence type="ECO:0000313" key="1">
    <source>
        <dbReference type="EMBL" id="SCW90754.1"/>
    </source>
</evidence>
<evidence type="ECO:0000313" key="2">
    <source>
        <dbReference type="Proteomes" id="UP000199542"/>
    </source>
</evidence>